<reference evidence="8" key="1">
    <citation type="submission" date="2018-05" db="EMBL/GenBank/DDBJ databases">
        <authorList>
            <person name="Lanie J.A."/>
            <person name="Ng W.-L."/>
            <person name="Kazmierczak K.M."/>
            <person name="Andrzejewski T.M."/>
            <person name="Davidsen T.M."/>
            <person name="Wayne K.J."/>
            <person name="Tettelin H."/>
            <person name="Glass J.I."/>
            <person name="Rusch D."/>
            <person name="Podicherti R."/>
            <person name="Tsui H.-C.T."/>
            <person name="Winkler M.E."/>
        </authorList>
    </citation>
    <scope>NUCLEOTIDE SEQUENCE</scope>
</reference>
<organism evidence="8">
    <name type="scientific">marine metagenome</name>
    <dbReference type="NCBI Taxonomy" id="408172"/>
    <lineage>
        <taxon>unclassified sequences</taxon>
        <taxon>metagenomes</taxon>
        <taxon>ecological metagenomes</taxon>
    </lineage>
</organism>
<protein>
    <recommendedName>
        <fullName evidence="9">Enoyl reductase (ER) domain-containing protein</fullName>
    </recommendedName>
</protein>
<keyword evidence="2" id="KW-0479">Metal-binding</keyword>
<dbReference type="Gene3D" id="3.40.50.720">
    <property type="entry name" value="NAD(P)-binding Rossmann-like Domain"/>
    <property type="match status" value="1"/>
</dbReference>
<feature type="domain" description="Alcohol dehydrogenase-like N-terminal" evidence="7">
    <location>
        <begin position="25"/>
        <end position="152"/>
    </location>
</feature>
<sequence length="286" mass="30136">MRSAILVEPHQPLVIDELDLQDPKNGEVLVDMVGAGVCHSDYHYVDGHIKPRKLPLVMGHEGSGIVEKIGAGVTSLNPGDKVIFSMDAMCGFCRNCTNGFPTLCETYGRTVTMPDGTNRFSKNGEPIYQSNGVGTYTEKTVVPADTVVRVSDDTPLEKACLIGCAVITGIGTVVNRAKVEKGSSVAVFGCGGVGLNVIQGSVFASASTIIAVDTNDFKLEKSKEMGATHLVNSTKNDPVEAIVEITKGGVDYAFEVVGFPEILTQAFKSTRPGGTAVMVGVQPPDA</sequence>
<evidence type="ECO:0000256" key="1">
    <source>
        <dbReference type="ARBA" id="ARBA00001947"/>
    </source>
</evidence>
<dbReference type="SUPFAM" id="SSF50129">
    <property type="entry name" value="GroES-like"/>
    <property type="match status" value="1"/>
</dbReference>
<dbReference type="PANTHER" id="PTHR43880">
    <property type="entry name" value="ALCOHOL DEHYDROGENASE"/>
    <property type="match status" value="1"/>
</dbReference>
<evidence type="ECO:0000256" key="5">
    <source>
        <dbReference type="ARBA" id="ARBA00023027"/>
    </source>
</evidence>
<dbReference type="AlphaFoldDB" id="A0A381UEP0"/>
<accession>A0A381UEP0</accession>
<dbReference type="EMBL" id="UINC01006295">
    <property type="protein sequence ID" value="SVA26682.1"/>
    <property type="molecule type" value="Genomic_DNA"/>
</dbReference>
<dbReference type="PANTHER" id="PTHR43880:SF12">
    <property type="entry name" value="ALCOHOL DEHYDROGENASE CLASS-3"/>
    <property type="match status" value="1"/>
</dbReference>
<comment type="cofactor">
    <cofactor evidence="1">
        <name>Zn(2+)</name>
        <dbReference type="ChEBI" id="CHEBI:29105"/>
    </cofactor>
</comment>
<feature type="domain" description="Alcohol dehydrogenase-like C-terminal" evidence="6">
    <location>
        <begin position="192"/>
        <end position="283"/>
    </location>
</feature>
<dbReference type="InterPro" id="IPR011032">
    <property type="entry name" value="GroES-like_sf"/>
</dbReference>
<evidence type="ECO:0000256" key="4">
    <source>
        <dbReference type="ARBA" id="ARBA00023002"/>
    </source>
</evidence>
<proteinExistence type="predicted"/>
<feature type="non-terminal residue" evidence="8">
    <location>
        <position position="1"/>
    </location>
</feature>
<dbReference type="InterPro" id="IPR036291">
    <property type="entry name" value="NAD(P)-bd_dom_sf"/>
</dbReference>
<keyword evidence="3" id="KW-0862">Zinc</keyword>
<feature type="non-terminal residue" evidence="8">
    <location>
        <position position="286"/>
    </location>
</feature>
<dbReference type="PROSITE" id="PS00059">
    <property type="entry name" value="ADH_ZINC"/>
    <property type="match status" value="1"/>
</dbReference>
<dbReference type="GO" id="GO:0046294">
    <property type="term" value="P:formaldehyde catabolic process"/>
    <property type="evidence" value="ECO:0007669"/>
    <property type="project" value="TreeGrafter"/>
</dbReference>
<dbReference type="InterPro" id="IPR002328">
    <property type="entry name" value="ADH_Zn_CS"/>
</dbReference>
<evidence type="ECO:0000313" key="8">
    <source>
        <dbReference type="EMBL" id="SVA26682.1"/>
    </source>
</evidence>
<keyword evidence="4" id="KW-0560">Oxidoreductase</keyword>
<dbReference type="InterPro" id="IPR013149">
    <property type="entry name" value="ADH-like_C"/>
</dbReference>
<dbReference type="Gene3D" id="3.90.180.10">
    <property type="entry name" value="Medium-chain alcohol dehydrogenases, catalytic domain"/>
    <property type="match status" value="1"/>
</dbReference>
<evidence type="ECO:0000259" key="6">
    <source>
        <dbReference type="Pfam" id="PF00107"/>
    </source>
</evidence>
<evidence type="ECO:0000256" key="2">
    <source>
        <dbReference type="ARBA" id="ARBA00022723"/>
    </source>
</evidence>
<name>A0A381UEP0_9ZZZZ</name>
<dbReference type="SUPFAM" id="SSF51735">
    <property type="entry name" value="NAD(P)-binding Rossmann-fold domains"/>
    <property type="match status" value="1"/>
</dbReference>
<evidence type="ECO:0008006" key="9">
    <source>
        <dbReference type="Google" id="ProtNLM"/>
    </source>
</evidence>
<evidence type="ECO:0000256" key="3">
    <source>
        <dbReference type="ARBA" id="ARBA00022833"/>
    </source>
</evidence>
<dbReference type="FunFam" id="3.40.50.720:FF:000003">
    <property type="entry name" value="S-(hydroxymethyl)glutathione dehydrogenase"/>
    <property type="match status" value="1"/>
</dbReference>
<dbReference type="Pfam" id="PF08240">
    <property type="entry name" value="ADH_N"/>
    <property type="match status" value="1"/>
</dbReference>
<keyword evidence="5" id="KW-0520">NAD</keyword>
<evidence type="ECO:0000259" key="7">
    <source>
        <dbReference type="Pfam" id="PF08240"/>
    </source>
</evidence>
<dbReference type="Pfam" id="PF00107">
    <property type="entry name" value="ADH_zinc_N"/>
    <property type="match status" value="1"/>
</dbReference>
<dbReference type="GO" id="GO:0051903">
    <property type="term" value="F:S-(hydroxymethyl)glutathione dehydrogenase [NAD(P)+] activity"/>
    <property type="evidence" value="ECO:0007669"/>
    <property type="project" value="TreeGrafter"/>
</dbReference>
<dbReference type="InterPro" id="IPR013154">
    <property type="entry name" value="ADH-like_N"/>
</dbReference>
<dbReference type="GO" id="GO:0008270">
    <property type="term" value="F:zinc ion binding"/>
    <property type="evidence" value="ECO:0007669"/>
    <property type="project" value="InterPro"/>
</dbReference>
<dbReference type="GO" id="GO:0005829">
    <property type="term" value="C:cytosol"/>
    <property type="evidence" value="ECO:0007669"/>
    <property type="project" value="TreeGrafter"/>
</dbReference>
<gene>
    <name evidence="8" type="ORF">METZ01_LOCUS79536</name>
</gene>